<name>A0ABZ2EKK4_9BACT</name>
<evidence type="ECO:0008006" key="9">
    <source>
        <dbReference type="Google" id="ProtNLM"/>
    </source>
</evidence>
<evidence type="ECO:0000313" key="8">
    <source>
        <dbReference type="Proteomes" id="UP001321305"/>
    </source>
</evidence>
<keyword evidence="3" id="KW-0106">Calcium</keyword>
<evidence type="ECO:0000256" key="3">
    <source>
        <dbReference type="ARBA" id="ARBA00022837"/>
    </source>
</evidence>
<sequence length="722" mass="82385">MRIENSNGSFMLKKLKCICIGIYLALSAHAQDKLTDFVNPFIGTTTLWDSVDLGYKPTRRAWGGETYPGASLPNSMVQVTPVTMWKSGSGYQYEDTVIYAFVHTSKGHWNLCYVPIIAVSGDVNPKAYYSGFKHSNESARPGYYQVYLEKYGINAEVTSTLRCAFHKYTYRSGDKKKLLADLSRSNEDVKDWEIEKLNDYAFGGFQKTGNTFYFYAVTNYQIDNIEFVKDGNQGVSIVNFEDSGNNSAPLEMKVGFSYVSLENAKMNLEAEMLSKSFEQVQNEADAVWEQLLSKVQVQGGTRDEKETFYSALYKSFLWPILLSDVNGAFKNAKGEIVNEGFRYYSDPSFWDDYRNKLVLLGMLAPDVTLDVIKSITDRGVLRGYMPTFFHGDHASVFIAGSYLRGLRDFNVQKAYEVLLNNAFVPGRGGRPHLQEYMDRGWISEMDVPHPRLETVAKAAVTKTQEYAYDDYAIALLAKELGDEKNYQILIQRSHNYKNLFDPTTQLMRGRLANGDWITPFNPEQPYFEYMYREANGWQSTFFAPHDPQGFIALYPDKQAFERKLDSLFTIPWKGYEAHNFTTFIGQYCHGNQPGHSSPYFYYFIGKQEKAQRIINLILTKYYRMGPERLAYAGMDDAGEMSSWYVLNAIGLYTYSPADPEYLITVPLFNKVVFDLQGSKFTIVKKGKGEKIIGLTYGNRKVDGYTILHSQLQQGKTLVIQTE</sequence>
<dbReference type="InterPro" id="IPR041371">
    <property type="entry name" value="GH92_N"/>
</dbReference>
<dbReference type="InterPro" id="IPR005887">
    <property type="entry name" value="GH92_a_mannosidase_put"/>
</dbReference>
<feature type="domain" description="Glycosyl hydrolase family 92 N-terminal" evidence="6">
    <location>
        <begin position="37"/>
        <end position="257"/>
    </location>
</feature>
<feature type="signal peptide" evidence="4">
    <location>
        <begin position="1"/>
        <end position="30"/>
    </location>
</feature>
<dbReference type="SUPFAM" id="SSF48208">
    <property type="entry name" value="Six-hairpin glycosidases"/>
    <property type="match status" value="1"/>
</dbReference>
<dbReference type="EMBL" id="CP144143">
    <property type="protein sequence ID" value="WWC83824.1"/>
    <property type="molecule type" value="Genomic_DNA"/>
</dbReference>
<dbReference type="Pfam" id="PF07971">
    <property type="entry name" value="Glyco_hydro_92"/>
    <property type="match status" value="1"/>
</dbReference>
<comment type="cofactor">
    <cofactor evidence="1">
        <name>Ca(2+)</name>
        <dbReference type="ChEBI" id="CHEBI:29108"/>
    </cofactor>
</comment>
<feature type="chain" id="PRO_5045977753" description="Alpha-1,2-mannosidase" evidence="4">
    <location>
        <begin position="31"/>
        <end position="722"/>
    </location>
</feature>
<feature type="domain" description="Glycosyl hydrolase family 92" evidence="5">
    <location>
        <begin position="263"/>
        <end position="720"/>
    </location>
</feature>
<keyword evidence="8" id="KW-1185">Reference proteome</keyword>
<evidence type="ECO:0000256" key="4">
    <source>
        <dbReference type="SAM" id="SignalP"/>
    </source>
</evidence>
<dbReference type="Pfam" id="PF17678">
    <property type="entry name" value="Glyco_hydro_92N"/>
    <property type="match status" value="1"/>
</dbReference>
<dbReference type="PANTHER" id="PTHR12143:SF39">
    <property type="entry name" value="SECRETED PROTEIN"/>
    <property type="match status" value="1"/>
</dbReference>
<dbReference type="PANTHER" id="PTHR12143">
    <property type="entry name" value="PEPTIDE N-GLYCANASE PNGASE -RELATED"/>
    <property type="match status" value="1"/>
</dbReference>
<gene>
    <name evidence="7" type="ORF">PIECOFPK_01553</name>
</gene>
<evidence type="ECO:0000256" key="1">
    <source>
        <dbReference type="ARBA" id="ARBA00001913"/>
    </source>
</evidence>
<evidence type="ECO:0000313" key="7">
    <source>
        <dbReference type="EMBL" id="WWC83824.1"/>
    </source>
</evidence>
<comment type="subunit">
    <text evidence="2">Monomer.</text>
</comment>
<dbReference type="NCBIfam" id="TIGR01180">
    <property type="entry name" value="aman2_put"/>
    <property type="match status" value="1"/>
</dbReference>
<dbReference type="InterPro" id="IPR050883">
    <property type="entry name" value="PNGase"/>
</dbReference>
<protein>
    <recommendedName>
        <fullName evidence="9">Alpha-1,2-mannosidase</fullName>
    </recommendedName>
</protein>
<evidence type="ECO:0000256" key="2">
    <source>
        <dbReference type="ARBA" id="ARBA00011245"/>
    </source>
</evidence>
<dbReference type="InterPro" id="IPR014718">
    <property type="entry name" value="GH-type_carb-bd"/>
</dbReference>
<evidence type="ECO:0000259" key="6">
    <source>
        <dbReference type="Pfam" id="PF17678"/>
    </source>
</evidence>
<dbReference type="InterPro" id="IPR008928">
    <property type="entry name" value="6-hairpin_glycosidase_sf"/>
</dbReference>
<dbReference type="Gene3D" id="1.20.1050.60">
    <property type="entry name" value="alpha-1,2-mannosidase"/>
    <property type="match status" value="1"/>
</dbReference>
<dbReference type="Gene3D" id="1.20.1610.10">
    <property type="entry name" value="alpha-1,2-mannosidases domains"/>
    <property type="match status" value="1"/>
</dbReference>
<dbReference type="InterPro" id="IPR012939">
    <property type="entry name" value="Glyco_hydro_92"/>
</dbReference>
<evidence type="ECO:0000259" key="5">
    <source>
        <dbReference type="Pfam" id="PF07971"/>
    </source>
</evidence>
<reference evidence="8" key="1">
    <citation type="submission" date="2024-01" db="EMBL/GenBank/DDBJ databases">
        <title>Mycovorax composti gen. nov. sp. nov., a member of the family Chitinophagaceae isolated from button mushroom compost.</title>
        <authorList>
            <person name="Thai M."/>
            <person name="Bell T.L."/>
            <person name="Kertesz M.A."/>
        </authorList>
    </citation>
    <scope>NUCLEOTIDE SEQUENCE [LARGE SCALE GENOMIC DNA]</scope>
    <source>
        <strain evidence="8">C216</strain>
    </source>
</reference>
<dbReference type="Proteomes" id="UP001321305">
    <property type="component" value="Chromosome"/>
</dbReference>
<dbReference type="Gene3D" id="3.30.2080.10">
    <property type="entry name" value="GH92 mannosidase domain"/>
    <property type="match status" value="1"/>
</dbReference>
<dbReference type="Gene3D" id="2.70.98.10">
    <property type="match status" value="1"/>
</dbReference>
<organism evidence="7 8">
    <name type="scientific">Mycovorax composti</name>
    <dbReference type="NCBI Taxonomy" id="2962693"/>
    <lineage>
        <taxon>Bacteria</taxon>
        <taxon>Pseudomonadati</taxon>
        <taxon>Bacteroidota</taxon>
        <taxon>Chitinophagia</taxon>
        <taxon>Chitinophagales</taxon>
        <taxon>Chitinophagaceae</taxon>
        <taxon>Mycovorax</taxon>
    </lineage>
</organism>
<proteinExistence type="predicted"/>
<keyword evidence="4" id="KW-0732">Signal</keyword>
<accession>A0ABZ2EKK4</accession>